<accession>A0ABD3GR46</accession>
<dbReference type="InterPro" id="IPR052230">
    <property type="entry name" value="DNA_polymerase_eta"/>
</dbReference>
<dbReference type="PANTHER" id="PTHR45873:SF5">
    <property type="entry name" value="UMUC DOMAIN-CONTAINING PROTEIN"/>
    <property type="match status" value="1"/>
</dbReference>
<comment type="caution">
    <text evidence="2">The sequence shown here is derived from an EMBL/GenBank/DDBJ whole genome shotgun (WGS) entry which is preliminary data.</text>
</comment>
<evidence type="ECO:0000313" key="2">
    <source>
        <dbReference type="EMBL" id="KAL3680570.1"/>
    </source>
</evidence>
<dbReference type="InterPro" id="IPR043502">
    <property type="entry name" value="DNA/RNA_pol_sf"/>
</dbReference>
<keyword evidence="3" id="KW-1185">Reference proteome</keyword>
<dbReference type="AlphaFoldDB" id="A0ABD3GR46"/>
<evidence type="ECO:0000313" key="3">
    <source>
        <dbReference type="Proteomes" id="UP001633002"/>
    </source>
</evidence>
<dbReference type="Proteomes" id="UP001633002">
    <property type="component" value="Unassembled WGS sequence"/>
</dbReference>
<proteinExistence type="predicted"/>
<protein>
    <recommendedName>
        <fullName evidence="1">UmuC domain-containing protein</fullName>
    </recommendedName>
</protein>
<dbReference type="InterPro" id="IPR001126">
    <property type="entry name" value="UmuC"/>
</dbReference>
<feature type="domain" description="UmuC" evidence="1">
    <location>
        <begin position="82"/>
        <end position="157"/>
    </location>
</feature>
<sequence>MVMFIYPDDTHASLALPVSQVAQSPDPTVSVVAIRTWVIQQAALLPDFNSERNQVGTLAAFHHLTADKAALMITRFLFGIPRGVPLVVQQWEGLIAINCAACAAGISGRERVHHALKKCRDLQCVHVETIGDEIGNSDSPIRRQAKVSLDRYRQLHSSEYFSDVCEKVSIY</sequence>
<dbReference type="SUPFAM" id="SSF56672">
    <property type="entry name" value="DNA/RNA polymerases"/>
    <property type="match status" value="1"/>
</dbReference>
<reference evidence="2 3" key="1">
    <citation type="submission" date="2024-09" db="EMBL/GenBank/DDBJ databases">
        <title>Chromosome-scale assembly of Riccia sorocarpa.</title>
        <authorList>
            <person name="Paukszto L."/>
        </authorList>
    </citation>
    <scope>NUCLEOTIDE SEQUENCE [LARGE SCALE GENOMIC DNA]</scope>
    <source>
        <strain evidence="2">LP-2024</strain>
        <tissue evidence="2">Aerial parts of the thallus</tissue>
    </source>
</reference>
<dbReference type="Pfam" id="PF00817">
    <property type="entry name" value="IMS"/>
    <property type="match status" value="1"/>
</dbReference>
<dbReference type="Gene3D" id="3.30.70.270">
    <property type="match status" value="1"/>
</dbReference>
<dbReference type="EMBL" id="JBJQOH010000007">
    <property type="protein sequence ID" value="KAL3680570.1"/>
    <property type="molecule type" value="Genomic_DNA"/>
</dbReference>
<name>A0ABD3GR46_9MARC</name>
<dbReference type="PANTHER" id="PTHR45873">
    <property type="entry name" value="DNA POLYMERASE ETA"/>
    <property type="match status" value="1"/>
</dbReference>
<dbReference type="Gene3D" id="3.40.1170.60">
    <property type="match status" value="1"/>
</dbReference>
<organism evidence="2 3">
    <name type="scientific">Riccia sorocarpa</name>
    <dbReference type="NCBI Taxonomy" id="122646"/>
    <lineage>
        <taxon>Eukaryota</taxon>
        <taxon>Viridiplantae</taxon>
        <taxon>Streptophyta</taxon>
        <taxon>Embryophyta</taxon>
        <taxon>Marchantiophyta</taxon>
        <taxon>Marchantiopsida</taxon>
        <taxon>Marchantiidae</taxon>
        <taxon>Marchantiales</taxon>
        <taxon>Ricciaceae</taxon>
        <taxon>Riccia</taxon>
    </lineage>
</organism>
<dbReference type="InterPro" id="IPR043128">
    <property type="entry name" value="Rev_trsase/Diguanyl_cyclase"/>
</dbReference>
<gene>
    <name evidence="2" type="ORF">R1sor_023526</name>
</gene>
<evidence type="ECO:0000259" key="1">
    <source>
        <dbReference type="Pfam" id="PF00817"/>
    </source>
</evidence>